<feature type="region of interest" description="Disordered" evidence="1">
    <location>
        <begin position="629"/>
        <end position="698"/>
    </location>
</feature>
<feature type="compositionally biased region" description="Basic and acidic residues" evidence="1">
    <location>
        <begin position="237"/>
        <end position="251"/>
    </location>
</feature>
<feature type="region of interest" description="Disordered" evidence="1">
    <location>
        <begin position="731"/>
        <end position="761"/>
    </location>
</feature>
<reference evidence="2" key="1">
    <citation type="journal article" date="2021" name="Nat. Commun.">
        <title>Genetic determinants of endophytism in the Arabidopsis root mycobiome.</title>
        <authorList>
            <person name="Mesny F."/>
            <person name="Miyauchi S."/>
            <person name="Thiergart T."/>
            <person name="Pickel B."/>
            <person name="Atanasova L."/>
            <person name="Karlsson M."/>
            <person name="Huettel B."/>
            <person name="Barry K.W."/>
            <person name="Haridas S."/>
            <person name="Chen C."/>
            <person name="Bauer D."/>
            <person name="Andreopoulos W."/>
            <person name="Pangilinan J."/>
            <person name="LaButti K."/>
            <person name="Riley R."/>
            <person name="Lipzen A."/>
            <person name="Clum A."/>
            <person name="Drula E."/>
            <person name="Henrissat B."/>
            <person name="Kohler A."/>
            <person name="Grigoriev I.V."/>
            <person name="Martin F.M."/>
            <person name="Hacquard S."/>
        </authorList>
    </citation>
    <scope>NUCLEOTIDE SEQUENCE</scope>
    <source>
        <strain evidence="2">MPI-SDFR-AT-0117</strain>
    </source>
</reference>
<dbReference type="OrthoDB" id="5380370at2759"/>
<feature type="region of interest" description="Disordered" evidence="1">
    <location>
        <begin position="1"/>
        <end position="107"/>
    </location>
</feature>
<name>A0A9P9A9M4_9PEZI</name>
<proteinExistence type="predicted"/>
<dbReference type="Proteomes" id="UP000770015">
    <property type="component" value="Unassembled WGS sequence"/>
</dbReference>
<organism evidence="2 3">
    <name type="scientific">Plectosphaerella plurivora</name>
    <dbReference type="NCBI Taxonomy" id="936078"/>
    <lineage>
        <taxon>Eukaryota</taxon>
        <taxon>Fungi</taxon>
        <taxon>Dikarya</taxon>
        <taxon>Ascomycota</taxon>
        <taxon>Pezizomycotina</taxon>
        <taxon>Sordariomycetes</taxon>
        <taxon>Hypocreomycetidae</taxon>
        <taxon>Glomerellales</taxon>
        <taxon>Plectosphaerellaceae</taxon>
        <taxon>Plectosphaerella</taxon>
    </lineage>
</organism>
<feature type="region of interest" description="Disordered" evidence="1">
    <location>
        <begin position="163"/>
        <end position="183"/>
    </location>
</feature>
<evidence type="ECO:0000313" key="2">
    <source>
        <dbReference type="EMBL" id="KAH6689135.1"/>
    </source>
</evidence>
<keyword evidence="3" id="KW-1185">Reference proteome</keyword>
<feature type="region of interest" description="Disordered" evidence="1">
    <location>
        <begin position="200"/>
        <end position="270"/>
    </location>
</feature>
<protein>
    <submittedName>
        <fullName evidence="2">Uncharacterized protein</fullName>
    </submittedName>
</protein>
<dbReference type="AlphaFoldDB" id="A0A9P9A9M4"/>
<feature type="compositionally biased region" description="Basic and acidic residues" evidence="1">
    <location>
        <begin position="370"/>
        <end position="382"/>
    </location>
</feature>
<evidence type="ECO:0000256" key="1">
    <source>
        <dbReference type="SAM" id="MobiDB-lite"/>
    </source>
</evidence>
<gene>
    <name evidence="2" type="ORF">F5X68DRAFT_205045</name>
</gene>
<feature type="region of interest" description="Disordered" evidence="1">
    <location>
        <begin position="533"/>
        <end position="553"/>
    </location>
</feature>
<evidence type="ECO:0000313" key="3">
    <source>
        <dbReference type="Proteomes" id="UP000770015"/>
    </source>
</evidence>
<feature type="region of interest" description="Disordered" evidence="1">
    <location>
        <begin position="426"/>
        <end position="480"/>
    </location>
</feature>
<feature type="region of interest" description="Disordered" evidence="1">
    <location>
        <begin position="370"/>
        <end position="392"/>
    </location>
</feature>
<comment type="caution">
    <text evidence="2">The sequence shown here is derived from an EMBL/GenBank/DDBJ whole genome shotgun (WGS) entry which is preliminary data.</text>
</comment>
<feature type="compositionally biased region" description="Basic and acidic residues" evidence="1">
    <location>
        <begin position="78"/>
        <end position="98"/>
    </location>
</feature>
<feature type="compositionally biased region" description="Polar residues" evidence="1">
    <location>
        <begin position="673"/>
        <end position="693"/>
    </location>
</feature>
<dbReference type="EMBL" id="JAGSXJ010000008">
    <property type="protein sequence ID" value="KAH6689135.1"/>
    <property type="molecule type" value="Genomic_DNA"/>
</dbReference>
<accession>A0A9P9A9M4</accession>
<sequence>MMGLAPPPQSSQRGYDVDWDSGPRVGASHSTPFPCDPLSMSTRRACPSPSPWAMVAPARRDRGGVELNSGRWPSATPEEARAERDEKDSGHDDKDRDASVGCGLGPRSCSCAADDLDSDDLIRSLAAAPEPPRLPLPLSSVVPAVSASAAISAFGSGSSCLEFEGSHEDDTSITPAVESLSPTRWSSSFLLSARSSIAIAAPPTTPTPHPPGTCDFSPPREASPREAPPLPLIRVTSFDHNHTPARPEPKMRGPTPHRTGGNDFAMSPTHDDRTVRATHLEDSSTIATSIYPAEGSRHAASLASSRRLFTTLLPPTPFSDRPSSSQSHLTGLRGYHDHDTMSLSADDPWAEGQGRISSESAMTVLQRDSAYRGRMEGRHNSDTDTDASSGPMDVTATMTRREFEALPPAIQRKYFSILERHRLFQQPSPTTHGPATIDTLDGPQQPLDAPELPTGPNRPLGLQLKHSTDQRWNTPRRRSSRRASFYLNLPDKIKRQHLTVEEQLVVSKLRSQNTKLDPINDVLKEVLEVRKTTKPPKPKHLYIPPPGRLVRPKTMESHQPSLEDRQMEGQTVDSFYESCRWLDEEKELDLKLYLDDYHAGLRQDLPTPNDSRRPSFRRTMSITKLPFGRSSVSLSRPGTMQAASPVLPRYTPTSPTTPPAYQAPRRTRAMSWMSMSKQNQMNRGYSTQPSTPMSIDFNGKENVQISHSHFDPAQLKKPAADDDDKLQTFLADDKSSIYSDEASAPEPESPKTPLGLDKTAPRPLRVEEASFSPKPSGEFLSAPPSTSREITLRMTLTRADLRANENELYGWQRNCPTKKARALLEDYDPITCAREGNSKESIERQLAAMDQWHAQVHERGKMKRLWHKVRGA</sequence>
<feature type="compositionally biased region" description="Polar residues" evidence="1">
    <location>
        <begin position="630"/>
        <end position="642"/>
    </location>
</feature>